<dbReference type="Pfam" id="PF00005">
    <property type="entry name" value="ABC_tran"/>
    <property type="match status" value="1"/>
</dbReference>
<dbReference type="PROSITE" id="PS50893">
    <property type="entry name" value="ABC_TRANSPORTER_2"/>
    <property type="match status" value="1"/>
</dbReference>
<dbReference type="PROSITE" id="PS00211">
    <property type="entry name" value="ABC_TRANSPORTER_1"/>
    <property type="match status" value="1"/>
</dbReference>
<accession>A0A7X0H6B4</accession>
<name>A0A7X0H6B4_9BACT</name>
<keyword evidence="4 6" id="KW-0067">ATP-binding</keyword>
<protein>
    <submittedName>
        <fullName evidence="6">Lipopolysaccharide transport system ATP-binding protein</fullName>
    </submittedName>
</protein>
<keyword evidence="3" id="KW-0547">Nucleotide-binding</keyword>
<dbReference type="GO" id="GO:0016020">
    <property type="term" value="C:membrane"/>
    <property type="evidence" value="ECO:0007669"/>
    <property type="project" value="InterPro"/>
</dbReference>
<proteinExistence type="inferred from homology"/>
<dbReference type="GO" id="GO:0016887">
    <property type="term" value="F:ATP hydrolysis activity"/>
    <property type="evidence" value="ECO:0007669"/>
    <property type="project" value="InterPro"/>
</dbReference>
<evidence type="ECO:0000256" key="2">
    <source>
        <dbReference type="ARBA" id="ARBA00022448"/>
    </source>
</evidence>
<gene>
    <name evidence="6" type="ORF">HNQ40_001927</name>
</gene>
<dbReference type="SUPFAM" id="SSF52540">
    <property type="entry name" value="P-loop containing nucleoside triphosphate hydrolases"/>
    <property type="match status" value="1"/>
</dbReference>
<dbReference type="PANTHER" id="PTHR46743">
    <property type="entry name" value="TEICHOIC ACIDS EXPORT ATP-BINDING PROTEIN TAGH"/>
    <property type="match status" value="1"/>
</dbReference>
<keyword evidence="7" id="KW-1185">Reference proteome</keyword>
<comment type="similarity">
    <text evidence="1">Belongs to the ABC transporter superfamily.</text>
</comment>
<evidence type="ECO:0000256" key="1">
    <source>
        <dbReference type="ARBA" id="ARBA00005417"/>
    </source>
</evidence>
<dbReference type="CDD" id="cd03220">
    <property type="entry name" value="ABC_KpsT_Wzt"/>
    <property type="match status" value="1"/>
</dbReference>
<dbReference type="SMART" id="SM00382">
    <property type="entry name" value="AAA"/>
    <property type="match status" value="1"/>
</dbReference>
<dbReference type="GO" id="GO:0140359">
    <property type="term" value="F:ABC-type transporter activity"/>
    <property type="evidence" value="ECO:0007669"/>
    <property type="project" value="InterPro"/>
</dbReference>
<dbReference type="InterPro" id="IPR015860">
    <property type="entry name" value="ABC_transpr_TagH-like"/>
</dbReference>
<organism evidence="6 7">
    <name type="scientific">Algisphaera agarilytica</name>
    <dbReference type="NCBI Taxonomy" id="1385975"/>
    <lineage>
        <taxon>Bacteria</taxon>
        <taxon>Pseudomonadati</taxon>
        <taxon>Planctomycetota</taxon>
        <taxon>Phycisphaerae</taxon>
        <taxon>Phycisphaerales</taxon>
        <taxon>Phycisphaeraceae</taxon>
        <taxon>Algisphaera</taxon>
    </lineage>
</organism>
<dbReference type="EMBL" id="JACHGY010000001">
    <property type="protein sequence ID" value="MBB6430121.1"/>
    <property type="molecule type" value="Genomic_DNA"/>
</dbReference>
<dbReference type="PANTHER" id="PTHR46743:SF2">
    <property type="entry name" value="TEICHOIC ACIDS EXPORT ATP-BINDING PROTEIN TAGH"/>
    <property type="match status" value="1"/>
</dbReference>
<evidence type="ECO:0000256" key="3">
    <source>
        <dbReference type="ARBA" id="ARBA00022741"/>
    </source>
</evidence>
<dbReference type="GO" id="GO:0005524">
    <property type="term" value="F:ATP binding"/>
    <property type="evidence" value="ECO:0007669"/>
    <property type="project" value="UniProtKB-KW"/>
</dbReference>
<evidence type="ECO:0000313" key="6">
    <source>
        <dbReference type="EMBL" id="MBB6430121.1"/>
    </source>
</evidence>
<keyword evidence="2" id="KW-0813">Transport</keyword>
<dbReference type="InterPro" id="IPR017871">
    <property type="entry name" value="ABC_transporter-like_CS"/>
</dbReference>
<evidence type="ECO:0000313" key="7">
    <source>
        <dbReference type="Proteomes" id="UP000541810"/>
    </source>
</evidence>
<comment type="caution">
    <text evidence="6">The sequence shown here is derived from an EMBL/GenBank/DDBJ whole genome shotgun (WGS) entry which is preliminary data.</text>
</comment>
<reference evidence="6 7" key="1">
    <citation type="submission" date="2020-08" db="EMBL/GenBank/DDBJ databases">
        <title>Genomic Encyclopedia of Type Strains, Phase IV (KMG-IV): sequencing the most valuable type-strain genomes for metagenomic binning, comparative biology and taxonomic classification.</title>
        <authorList>
            <person name="Goeker M."/>
        </authorList>
    </citation>
    <scope>NUCLEOTIDE SEQUENCE [LARGE SCALE GENOMIC DNA]</scope>
    <source>
        <strain evidence="6 7">DSM 103725</strain>
    </source>
</reference>
<dbReference type="InterPro" id="IPR050683">
    <property type="entry name" value="Bact_Polysacc_Export_ATP-bd"/>
</dbReference>
<dbReference type="InterPro" id="IPR027417">
    <property type="entry name" value="P-loop_NTPase"/>
</dbReference>
<dbReference type="Gene3D" id="3.40.50.300">
    <property type="entry name" value="P-loop containing nucleotide triphosphate hydrolases"/>
    <property type="match status" value="1"/>
</dbReference>
<evidence type="ECO:0000256" key="4">
    <source>
        <dbReference type="ARBA" id="ARBA00022840"/>
    </source>
</evidence>
<dbReference type="InterPro" id="IPR003593">
    <property type="entry name" value="AAA+_ATPase"/>
</dbReference>
<feature type="domain" description="ABC transporter" evidence="5">
    <location>
        <begin position="29"/>
        <end position="249"/>
    </location>
</feature>
<dbReference type="Proteomes" id="UP000541810">
    <property type="component" value="Unassembled WGS sequence"/>
</dbReference>
<evidence type="ECO:0000259" key="5">
    <source>
        <dbReference type="PROSITE" id="PS50893"/>
    </source>
</evidence>
<dbReference type="InterPro" id="IPR003439">
    <property type="entry name" value="ABC_transporter-like_ATP-bd"/>
</dbReference>
<dbReference type="AlphaFoldDB" id="A0A7X0H6B4"/>
<sequence length="249" mass="27657">MPKLSEPMIQFDGVNKWFRQVTPGRGLKDRLLRLRDREPPRTHALVDLDLRLDRGEAVAVVGRNGSGKSTCLALAAGVIKPTSGRVTIRGRVSPLLALGAGVHPDLTGRENVELNGVLLGLTRREIRQRFDAIHDFSELEDFIDQPVRHYSSGMLARLAFSVATHLDPEILIVDEVLAVGDAAFAQKCYDRIKAFRRDGLTMLYVSHDVHSVIDLCDRAVYLDHGRTVAAGQPHEVCQRYYADQGLTLV</sequence>
<dbReference type="RefSeq" id="WP_221435467.1">
    <property type="nucleotide sequence ID" value="NZ_JACHGY010000001.1"/>
</dbReference>